<dbReference type="PANTHER" id="PTHR37164">
    <property type="entry name" value="BACTERIOHEMERYTHRIN"/>
    <property type="match status" value="1"/>
</dbReference>
<name>A0A5C8D084_9SPIR</name>
<keyword evidence="9" id="KW-1185">Reference proteome</keyword>
<evidence type="ECO:0000256" key="4">
    <source>
        <dbReference type="ARBA" id="ARBA00023004"/>
    </source>
</evidence>
<dbReference type="AlphaFoldDB" id="A0A5C8D084"/>
<evidence type="ECO:0000313" key="10">
    <source>
        <dbReference type="Proteomes" id="UP000324336"/>
    </source>
</evidence>
<dbReference type="EMBL" id="SAXZ01000002">
    <property type="protein sequence ID" value="TXJ34018.1"/>
    <property type="molecule type" value="Genomic_DNA"/>
</dbReference>
<evidence type="ECO:0000313" key="9">
    <source>
        <dbReference type="Proteomes" id="UP000322659"/>
    </source>
</evidence>
<dbReference type="SUPFAM" id="SSF47188">
    <property type="entry name" value="Hemerythrin-like"/>
    <property type="match status" value="1"/>
</dbReference>
<organism evidence="7 11">
    <name type="scientific">Brachyspira aalborgi</name>
    <dbReference type="NCBI Taxonomy" id="29522"/>
    <lineage>
        <taxon>Bacteria</taxon>
        <taxon>Pseudomonadati</taxon>
        <taxon>Spirochaetota</taxon>
        <taxon>Spirochaetia</taxon>
        <taxon>Brachyspirales</taxon>
        <taxon>Brachyspiraceae</taxon>
        <taxon>Brachyspira</taxon>
    </lineage>
</organism>
<dbReference type="CDD" id="cd12107">
    <property type="entry name" value="Hemerythrin"/>
    <property type="match status" value="1"/>
</dbReference>
<reference evidence="9 10" key="1">
    <citation type="journal article" date="1992" name="Lakartidningen">
        <title>[Penicillin V and not amoxicillin is the first choice preparation in acute otitis].</title>
        <authorList>
            <person name="Kamme C."/>
            <person name="Lundgren K."/>
            <person name="Prellner K."/>
        </authorList>
    </citation>
    <scope>NUCLEOTIDE SEQUENCE [LARGE SCALE GENOMIC DNA]</scope>
    <source>
        <strain evidence="6 10">PC4597II</strain>
        <strain evidence="8 9">PC5099IV</strain>
        <strain evidence="7 11">PC5538III-lc</strain>
    </source>
</reference>
<accession>A0A5C8D084</accession>
<dbReference type="NCBIfam" id="TIGR02481">
    <property type="entry name" value="hemeryth_dom"/>
    <property type="match status" value="1"/>
</dbReference>
<dbReference type="PROSITE" id="PS00550">
    <property type="entry name" value="HEMERYTHRINS"/>
    <property type="match status" value="1"/>
</dbReference>
<dbReference type="PANTHER" id="PTHR37164:SF1">
    <property type="entry name" value="BACTERIOHEMERYTHRIN"/>
    <property type="match status" value="1"/>
</dbReference>
<comment type="similarity">
    <text evidence="1">Belongs to the hemerythrin family.</text>
</comment>
<feature type="domain" description="Hemerythrin-like" evidence="5">
    <location>
        <begin position="31"/>
        <end position="145"/>
    </location>
</feature>
<dbReference type="InterPro" id="IPR035938">
    <property type="entry name" value="Hemerythrin-like_sf"/>
</dbReference>
<dbReference type="Proteomes" id="UP000324707">
    <property type="component" value="Unassembled WGS sequence"/>
</dbReference>
<dbReference type="Pfam" id="PF01814">
    <property type="entry name" value="Hemerythrin"/>
    <property type="match status" value="1"/>
</dbReference>
<dbReference type="EMBL" id="SAYA01000023">
    <property type="protein sequence ID" value="TXJ24359.1"/>
    <property type="molecule type" value="Genomic_DNA"/>
</dbReference>
<protein>
    <submittedName>
        <fullName evidence="7">Bacteriohemerythrin</fullName>
    </submittedName>
</protein>
<evidence type="ECO:0000313" key="11">
    <source>
        <dbReference type="Proteomes" id="UP000324707"/>
    </source>
</evidence>
<dbReference type="InterPro" id="IPR012827">
    <property type="entry name" value="Hemerythrin_metal-bd"/>
</dbReference>
<evidence type="ECO:0000256" key="3">
    <source>
        <dbReference type="ARBA" id="ARBA00022723"/>
    </source>
</evidence>
<dbReference type="RefSeq" id="WP_021959740.1">
    <property type="nucleotide sequence ID" value="NZ_CAUDFA010000069.1"/>
</dbReference>
<dbReference type="InterPro" id="IPR012312">
    <property type="entry name" value="Hemerythrin-like"/>
</dbReference>
<dbReference type="GO" id="GO:0046872">
    <property type="term" value="F:metal ion binding"/>
    <property type="evidence" value="ECO:0007669"/>
    <property type="project" value="UniProtKB-KW"/>
</dbReference>
<dbReference type="Proteomes" id="UP000324336">
    <property type="component" value="Unassembled WGS sequence"/>
</dbReference>
<dbReference type="InterPro" id="IPR050669">
    <property type="entry name" value="Hemerythrin"/>
</dbReference>
<evidence type="ECO:0000256" key="2">
    <source>
        <dbReference type="ARBA" id="ARBA00022621"/>
    </source>
</evidence>
<dbReference type="NCBIfam" id="NF033749">
    <property type="entry name" value="bact_hemeryth"/>
    <property type="match status" value="1"/>
</dbReference>
<dbReference type="GO" id="GO:0005344">
    <property type="term" value="F:oxygen carrier activity"/>
    <property type="evidence" value="ECO:0007669"/>
    <property type="project" value="UniProtKB-KW"/>
</dbReference>
<comment type="caution">
    <text evidence="7">The sequence shown here is derived from an EMBL/GenBank/DDBJ whole genome shotgun (WGS) entry which is preliminary data.</text>
</comment>
<dbReference type="EMBL" id="SAXX01000024">
    <property type="protein sequence ID" value="TXJ30177.1"/>
    <property type="molecule type" value="Genomic_DNA"/>
</dbReference>
<evidence type="ECO:0000259" key="5">
    <source>
        <dbReference type="Pfam" id="PF01814"/>
    </source>
</evidence>
<sequence>MRKNNANETENESREDGVFIEWSPLYDTKHKIIDEQHRELVNIINDLYLSTIDNKSNKNEAFIKAAKRCIDYTDYHFKTEEKIMDIINYSDAENHKAMHKDFYNEVVKQISRYQEGQPFVANKLVKYLKDWLLEHIAFRDKIFVEELMRVLRERENK</sequence>
<evidence type="ECO:0000256" key="1">
    <source>
        <dbReference type="ARBA" id="ARBA00010587"/>
    </source>
</evidence>
<proteinExistence type="inferred from homology"/>
<reference evidence="7" key="2">
    <citation type="submission" date="2019-01" db="EMBL/GenBank/DDBJ databases">
        <authorList>
            <person name="Thorell K."/>
        </authorList>
    </citation>
    <scope>NUCLEOTIDE SEQUENCE</scope>
    <source>
        <strain evidence="6">PC4597II</strain>
        <strain evidence="8">PC5099IV</strain>
        <strain evidence="7">PC5538III-lc</strain>
    </source>
</reference>
<gene>
    <name evidence="7" type="ORF">EPJ69_11465</name>
    <name evidence="8" type="ORF">EPJ71_01950</name>
    <name evidence="6" type="ORF">EPJ73_11000</name>
</gene>
<dbReference type="Gene3D" id="1.20.120.50">
    <property type="entry name" value="Hemerythrin-like"/>
    <property type="match status" value="1"/>
</dbReference>
<dbReference type="Proteomes" id="UP000322659">
    <property type="component" value="Unassembled WGS sequence"/>
</dbReference>
<evidence type="ECO:0000313" key="6">
    <source>
        <dbReference type="EMBL" id="TXJ24359.1"/>
    </source>
</evidence>
<keyword evidence="2" id="KW-0561">Oxygen transport</keyword>
<evidence type="ECO:0000313" key="7">
    <source>
        <dbReference type="EMBL" id="TXJ30177.1"/>
    </source>
</evidence>
<evidence type="ECO:0000313" key="8">
    <source>
        <dbReference type="EMBL" id="TXJ34018.1"/>
    </source>
</evidence>
<keyword evidence="3" id="KW-0479">Metal-binding</keyword>
<keyword evidence="4" id="KW-0408">Iron</keyword>
<keyword evidence="2" id="KW-0813">Transport</keyword>
<dbReference type="InterPro" id="IPR016131">
    <property type="entry name" value="Haemerythrin_Fe_BS"/>
</dbReference>